<reference evidence="2" key="1">
    <citation type="submission" date="2016-11" db="UniProtKB">
        <authorList>
            <consortium name="WormBaseParasite"/>
        </authorList>
    </citation>
    <scope>IDENTIFICATION</scope>
</reference>
<evidence type="ECO:0000313" key="2">
    <source>
        <dbReference type="WBParaSite" id="BXY_1721800.1"/>
    </source>
</evidence>
<dbReference type="WBParaSite" id="BXY_1721800.1">
    <property type="protein sequence ID" value="BXY_1721800.1"/>
    <property type="gene ID" value="BXY_1721800"/>
</dbReference>
<sequence length="89" mass="10518">MVFMGIFNLFQLSAQFLYCIYVLACVTNEKQQSSWLDSIIGPFNKIYFNMSEYYNCLLALNRLAMFMIHGRTIRDQMDVFHKVRCNKVA</sequence>
<organism evidence="1 2">
    <name type="scientific">Bursaphelenchus xylophilus</name>
    <name type="common">Pinewood nematode worm</name>
    <name type="synonym">Aphelenchoides xylophilus</name>
    <dbReference type="NCBI Taxonomy" id="6326"/>
    <lineage>
        <taxon>Eukaryota</taxon>
        <taxon>Metazoa</taxon>
        <taxon>Ecdysozoa</taxon>
        <taxon>Nematoda</taxon>
        <taxon>Chromadorea</taxon>
        <taxon>Rhabditida</taxon>
        <taxon>Tylenchina</taxon>
        <taxon>Tylenchomorpha</taxon>
        <taxon>Aphelenchoidea</taxon>
        <taxon>Aphelenchoididae</taxon>
        <taxon>Bursaphelenchus</taxon>
    </lineage>
</organism>
<dbReference type="AlphaFoldDB" id="A0A1I7SVY8"/>
<name>A0A1I7SVY8_BURXY</name>
<evidence type="ECO:0000313" key="1">
    <source>
        <dbReference type="Proteomes" id="UP000095284"/>
    </source>
</evidence>
<accession>A0A1I7SVY8</accession>
<protein>
    <submittedName>
        <fullName evidence="2">Secreted protein</fullName>
    </submittedName>
</protein>
<dbReference type="Proteomes" id="UP000095284">
    <property type="component" value="Unplaced"/>
</dbReference>
<proteinExistence type="predicted"/>